<dbReference type="AlphaFoldDB" id="A0A072U539"/>
<organism evidence="1 3">
    <name type="scientific">Medicago truncatula</name>
    <name type="common">Barrel medic</name>
    <name type="synonym">Medicago tribuloides</name>
    <dbReference type="NCBI Taxonomy" id="3880"/>
    <lineage>
        <taxon>Eukaryota</taxon>
        <taxon>Viridiplantae</taxon>
        <taxon>Streptophyta</taxon>
        <taxon>Embryophyta</taxon>
        <taxon>Tracheophyta</taxon>
        <taxon>Spermatophyta</taxon>
        <taxon>Magnoliopsida</taxon>
        <taxon>eudicotyledons</taxon>
        <taxon>Gunneridae</taxon>
        <taxon>Pentapetalae</taxon>
        <taxon>rosids</taxon>
        <taxon>fabids</taxon>
        <taxon>Fabales</taxon>
        <taxon>Fabaceae</taxon>
        <taxon>Papilionoideae</taxon>
        <taxon>50 kb inversion clade</taxon>
        <taxon>NPAAA clade</taxon>
        <taxon>Hologalegina</taxon>
        <taxon>IRL clade</taxon>
        <taxon>Trifolieae</taxon>
        <taxon>Medicago</taxon>
    </lineage>
</organism>
<reference evidence="1 3" key="2">
    <citation type="journal article" date="2014" name="BMC Genomics">
        <title>An improved genome release (version Mt4.0) for the model legume Medicago truncatula.</title>
        <authorList>
            <person name="Tang H."/>
            <person name="Krishnakumar V."/>
            <person name="Bidwell S."/>
            <person name="Rosen B."/>
            <person name="Chan A."/>
            <person name="Zhou S."/>
            <person name="Gentzbittel L."/>
            <person name="Childs K.L."/>
            <person name="Yandell M."/>
            <person name="Gundlach H."/>
            <person name="Mayer K.F."/>
            <person name="Schwartz D.C."/>
            <person name="Town C.D."/>
        </authorList>
    </citation>
    <scope>GENOME REANNOTATION</scope>
    <source>
        <strain evidence="1">A17</strain>
        <strain evidence="2 3">cv. Jemalong A17</strain>
    </source>
</reference>
<protein>
    <submittedName>
        <fullName evidence="1 2">Uncharacterized protein</fullName>
    </submittedName>
</protein>
<name>A0A072U539_MEDTR</name>
<sequence length="199" mass="23104">MHQRTYKVENVDDRKPRVFDSIKVEAPAKVEAFVKVEASSVNSDVWKLVTTKWTRLIYFRPKTHGKIKTNCSVGSADKQIGLDLRLSLEDLVKVRGYVVREDNACKLAILNGVHNHKMVPYVAWHLLAGRLTEYDKKIVHDLTDSSVKPKNILTNLKKKRKESMINIKQVYNERHKFKREKRGDLTEMQYLISKLDENG</sequence>
<proteinExistence type="predicted"/>
<dbReference type="EnsemblPlants" id="KEH24263">
    <property type="protein sequence ID" value="KEH24263"/>
    <property type="gene ID" value="MTR_7g106560"/>
</dbReference>
<gene>
    <name evidence="1" type="ordered locus">MTR_7g106560</name>
</gene>
<reference evidence="2" key="3">
    <citation type="submission" date="2015-04" db="UniProtKB">
        <authorList>
            <consortium name="EnsemblPlants"/>
        </authorList>
    </citation>
    <scope>IDENTIFICATION</scope>
    <source>
        <strain evidence="2">cv. Jemalong A17</strain>
    </source>
</reference>
<reference evidence="1 3" key="1">
    <citation type="journal article" date="2011" name="Nature">
        <title>The Medicago genome provides insight into the evolution of rhizobial symbioses.</title>
        <authorList>
            <person name="Young N.D."/>
            <person name="Debelle F."/>
            <person name="Oldroyd G.E."/>
            <person name="Geurts R."/>
            <person name="Cannon S.B."/>
            <person name="Udvardi M.K."/>
            <person name="Benedito V.A."/>
            <person name="Mayer K.F."/>
            <person name="Gouzy J."/>
            <person name="Schoof H."/>
            <person name="Van de Peer Y."/>
            <person name="Proost S."/>
            <person name="Cook D.R."/>
            <person name="Meyers B.C."/>
            <person name="Spannagl M."/>
            <person name="Cheung F."/>
            <person name="De Mita S."/>
            <person name="Krishnakumar V."/>
            <person name="Gundlach H."/>
            <person name="Zhou S."/>
            <person name="Mudge J."/>
            <person name="Bharti A.K."/>
            <person name="Murray J.D."/>
            <person name="Naoumkina M.A."/>
            <person name="Rosen B."/>
            <person name="Silverstein K.A."/>
            <person name="Tang H."/>
            <person name="Rombauts S."/>
            <person name="Zhao P.X."/>
            <person name="Zhou P."/>
            <person name="Barbe V."/>
            <person name="Bardou P."/>
            <person name="Bechner M."/>
            <person name="Bellec A."/>
            <person name="Berger A."/>
            <person name="Berges H."/>
            <person name="Bidwell S."/>
            <person name="Bisseling T."/>
            <person name="Choisne N."/>
            <person name="Couloux A."/>
            <person name="Denny R."/>
            <person name="Deshpande S."/>
            <person name="Dai X."/>
            <person name="Doyle J.J."/>
            <person name="Dudez A.M."/>
            <person name="Farmer A.D."/>
            <person name="Fouteau S."/>
            <person name="Franken C."/>
            <person name="Gibelin C."/>
            <person name="Gish J."/>
            <person name="Goldstein S."/>
            <person name="Gonzalez A.J."/>
            <person name="Green P.J."/>
            <person name="Hallab A."/>
            <person name="Hartog M."/>
            <person name="Hua A."/>
            <person name="Humphray S.J."/>
            <person name="Jeong D.H."/>
            <person name="Jing Y."/>
            <person name="Jocker A."/>
            <person name="Kenton S.M."/>
            <person name="Kim D.J."/>
            <person name="Klee K."/>
            <person name="Lai H."/>
            <person name="Lang C."/>
            <person name="Lin S."/>
            <person name="Macmil S.L."/>
            <person name="Magdelenat G."/>
            <person name="Matthews L."/>
            <person name="McCorrison J."/>
            <person name="Monaghan E.L."/>
            <person name="Mun J.H."/>
            <person name="Najar F.Z."/>
            <person name="Nicholson C."/>
            <person name="Noirot C."/>
            <person name="O'Bleness M."/>
            <person name="Paule C.R."/>
            <person name="Poulain J."/>
            <person name="Prion F."/>
            <person name="Qin B."/>
            <person name="Qu C."/>
            <person name="Retzel E.F."/>
            <person name="Riddle C."/>
            <person name="Sallet E."/>
            <person name="Samain S."/>
            <person name="Samson N."/>
            <person name="Sanders I."/>
            <person name="Saurat O."/>
            <person name="Scarpelli C."/>
            <person name="Schiex T."/>
            <person name="Segurens B."/>
            <person name="Severin A.J."/>
            <person name="Sherrier D.J."/>
            <person name="Shi R."/>
            <person name="Sims S."/>
            <person name="Singer S.R."/>
            <person name="Sinharoy S."/>
            <person name="Sterck L."/>
            <person name="Viollet A."/>
            <person name="Wang B.B."/>
            <person name="Wang K."/>
            <person name="Wang M."/>
            <person name="Wang X."/>
            <person name="Warfsmann J."/>
            <person name="Weissenbach J."/>
            <person name="White D.D."/>
            <person name="White J.D."/>
            <person name="Wiley G.B."/>
            <person name="Wincker P."/>
            <person name="Xing Y."/>
            <person name="Yang L."/>
            <person name="Yao Z."/>
            <person name="Ying F."/>
            <person name="Zhai J."/>
            <person name="Zhou L."/>
            <person name="Zuber A."/>
            <person name="Denarie J."/>
            <person name="Dixon R.A."/>
            <person name="May G.D."/>
            <person name="Schwartz D.C."/>
            <person name="Rogers J."/>
            <person name="Quetier F."/>
            <person name="Town C.D."/>
            <person name="Roe B.A."/>
        </authorList>
    </citation>
    <scope>NUCLEOTIDE SEQUENCE [LARGE SCALE GENOMIC DNA]</scope>
    <source>
        <strain evidence="1">A17</strain>
        <strain evidence="2 3">cv. Jemalong A17</strain>
    </source>
</reference>
<dbReference type="HOGENOM" id="CLU_069925_0_0_1"/>
<evidence type="ECO:0000313" key="3">
    <source>
        <dbReference type="Proteomes" id="UP000002051"/>
    </source>
</evidence>
<evidence type="ECO:0000313" key="2">
    <source>
        <dbReference type="EnsemblPlants" id="KEH24263"/>
    </source>
</evidence>
<dbReference type="Proteomes" id="UP000002051">
    <property type="component" value="Unassembled WGS sequence"/>
</dbReference>
<keyword evidence="3" id="KW-1185">Reference proteome</keyword>
<evidence type="ECO:0000313" key="1">
    <source>
        <dbReference type="EMBL" id="KEH24263.1"/>
    </source>
</evidence>
<accession>A0A072U539</accession>
<dbReference type="EMBL" id="CM001223">
    <property type="protein sequence ID" value="KEH24263.1"/>
    <property type="molecule type" value="Genomic_DNA"/>
</dbReference>